<keyword evidence="6 10" id="KW-0378">Hydrolase</keyword>
<evidence type="ECO:0000259" key="15">
    <source>
        <dbReference type="Pfam" id="PF03372"/>
    </source>
</evidence>
<dbReference type="OrthoDB" id="10061407at2759"/>
<evidence type="ECO:0000256" key="13">
    <source>
        <dbReference type="SAM" id="Phobius"/>
    </source>
</evidence>
<comment type="similarity">
    <text evidence="2 10">Belongs to the DNase I family.</text>
</comment>
<dbReference type="GO" id="GO:0006308">
    <property type="term" value="P:DNA catabolic process"/>
    <property type="evidence" value="ECO:0007669"/>
    <property type="project" value="InterPro"/>
</dbReference>
<name>A0A9Q1D5U9_CONCO</name>
<gene>
    <name evidence="16" type="ORF">COCON_G00182460</name>
</gene>
<evidence type="ECO:0000256" key="8">
    <source>
        <dbReference type="ARBA" id="ARBA00023157"/>
    </source>
</evidence>
<dbReference type="EMBL" id="JAFJMO010000013">
    <property type="protein sequence ID" value="KAJ8259234.1"/>
    <property type="molecule type" value="Genomic_DNA"/>
</dbReference>
<dbReference type="CDD" id="cd10282">
    <property type="entry name" value="DNase1"/>
    <property type="match status" value="1"/>
</dbReference>
<dbReference type="GO" id="GO:0003677">
    <property type="term" value="F:DNA binding"/>
    <property type="evidence" value="ECO:0007669"/>
    <property type="project" value="TreeGrafter"/>
</dbReference>
<keyword evidence="13" id="KW-1133">Transmembrane helix</keyword>
<dbReference type="InterPro" id="IPR016202">
    <property type="entry name" value="DNase_I"/>
</dbReference>
<evidence type="ECO:0000256" key="12">
    <source>
        <dbReference type="PIRSR" id="PIRSR000988-2"/>
    </source>
</evidence>
<evidence type="ECO:0000256" key="3">
    <source>
        <dbReference type="ARBA" id="ARBA00022722"/>
    </source>
</evidence>
<evidence type="ECO:0000313" key="16">
    <source>
        <dbReference type="EMBL" id="KAJ8259234.1"/>
    </source>
</evidence>
<dbReference type="SUPFAM" id="SSF56219">
    <property type="entry name" value="DNase I-like"/>
    <property type="match status" value="1"/>
</dbReference>
<keyword evidence="9" id="KW-0325">Glycoprotein</keyword>
<keyword evidence="4 14" id="KW-0732">Signal</keyword>
<feature type="disulfide bond" description="Essential for enzymatic activity" evidence="12">
    <location>
        <begin position="200"/>
        <end position="237"/>
    </location>
</feature>
<dbReference type="FunFam" id="3.60.10.10:FF:000007">
    <property type="entry name" value="Deoxyribonuclease"/>
    <property type="match status" value="1"/>
</dbReference>
<keyword evidence="13" id="KW-0812">Transmembrane</keyword>
<dbReference type="AlphaFoldDB" id="A0A9Q1D5U9"/>
<keyword evidence="7" id="KW-0256">Endoplasmic reticulum</keyword>
<evidence type="ECO:0000256" key="5">
    <source>
        <dbReference type="ARBA" id="ARBA00022759"/>
    </source>
</evidence>
<dbReference type="PANTHER" id="PTHR11371">
    <property type="entry name" value="DEOXYRIBONUCLEASE"/>
    <property type="match status" value="1"/>
</dbReference>
<keyword evidence="3 10" id="KW-0540">Nuclease</keyword>
<evidence type="ECO:0000256" key="7">
    <source>
        <dbReference type="ARBA" id="ARBA00022824"/>
    </source>
</evidence>
<accession>A0A9Q1D5U9</accession>
<dbReference type="InterPro" id="IPR005135">
    <property type="entry name" value="Endo/exonuclease/phosphatase"/>
</dbReference>
<dbReference type="PROSITE" id="PS00919">
    <property type="entry name" value="DNASE_I_1"/>
    <property type="match status" value="1"/>
</dbReference>
<feature type="transmembrane region" description="Helical" evidence="13">
    <location>
        <begin position="294"/>
        <end position="312"/>
    </location>
</feature>
<keyword evidence="13" id="KW-0472">Membrane</keyword>
<evidence type="ECO:0000256" key="11">
    <source>
        <dbReference type="PIRSR" id="PIRSR000988-1"/>
    </source>
</evidence>
<keyword evidence="5 10" id="KW-0255">Endonuclease</keyword>
<comment type="caution">
    <text evidence="16">The sequence shown here is derived from an EMBL/GenBank/DDBJ whole genome shotgun (WGS) entry which is preliminary data.</text>
</comment>
<dbReference type="PANTHER" id="PTHR11371:SF28">
    <property type="entry name" value="DEOXYRIBONUCLEASE-1-LIKE 1"/>
    <property type="match status" value="1"/>
</dbReference>
<keyword evidence="17" id="KW-1185">Reference proteome</keyword>
<dbReference type="GO" id="GO:0005783">
    <property type="term" value="C:endoplasmic reticulum"/>
    <property type="evidence" value="ECO:0007669"/>
    <property type="project" value="UniProtKB-SubCell"/>
</dbReference>
<keyword evidence="8 12" id="KW-1015">Disulfide bond</keyword>
<reference evidence="16" key="1">
    <citation type="journal article" date="2023" name="Science">
        <title>Genome structures resolve the early diversification of teleost fishes.</title>
        <authorList>
            <person name="Parey E."/>
            <person name="Louis A."/>
            <person name="Montfort J."/>
            <person name="Bouchez O."/>
            <person name="Roques C."/>
            <person name="Iampietro C."/>
            <person name="Lluch J."/>
            <person name="Castinel A."/>
            <person name="Donnadieu C."/>
            <person name="Desvignes T."/>
            <person name="Floi Bucao C."/>
            <person name="Jouanno E."/>
            <person name="Wen M."/>
            <person name="Mejri S."/>
            <person name="Dirks R."/>
            <person name="Jansen H."/>
            <person name="Henkel C."/>
            <person name="Chen W.J."/>
            <person name="Zahm M."/>
            <person name="Cabau C."/>
            <person name="Klopp C."/>
            <person name="Thompson A.W."/>
            <person name="Robinson-Rechavi M."/>
            <person name="Braasch I."/>
            <person name="Lecointre G."/>
            <person name="Bobe J."/>
            <person name="Postlethwait J.H."/>
            <person name="Berthelot C."/>
            <person name="Roest Crollius H."/>
            <person name="Guiguen Y."/>
        </authorList>
    </citation>
    <scope>NUCLEOTIDE SEQUENCE</scope>
    <source>
        <strain evidence="16">Concon-B</strain>
    </source>
</reference>
<feature type="chain" id="PRO_5040335489" description="Deoxyribonuclease" evidence="14">
    <location>
        <begin position="28"/>
        <end position="313"/>
    </location>
</feature>
<proteinExistence type="inferred from homology"/>
<dbReference type="SMART" id="SM00476">
    <property type="entry name" value="DNaseIc"/>
    <property type="match status" value="1"/>
</dbReference>
<feature type="domain" description="Endonuclease/exonuclease/phosphatase" evidence="15">
    <location>
        <begin position="32"/>
        <end position="280"/>
    </location>
</feature>
<organism evidence="16 17">
    <name type="scientific">Conger conger</name>
    <name type="common">Conger eel</name>
    <name type="synonym">Muraena conger</name>
    <dbReference type="NCBI Taxonomy" id="82655"/>
    <lineage>
        <taxon>Eukaryota</taxon>
        <taxon>Metazoa</taxon>
        <taxon>Chordata</taxon>
        <taxon>Craniata</taxon>
        <taxon>Vertebrata</taxon>
        <taxon>Euteleostomi</taxon>
        <taxon>Actinopterygii</taxon>
        <taxon>Neopterygii</taxon>
        <taxon>Teleostei</taxon>
        <taxon>Anguilliformes</taxon>
        <taxon>Congridae</taxon>
        <taxon>Conger</taxon>
    </lineage>
</organism>
<evidence type="ECO:0000256" key="1">
    <source>
        <dbReference type="ARBA" id="ARBA00004240"/>
    </source>
</evidence>
<dbReference type="PRINTS" id="PR00130">
    <property type="entry name" value="DNASEI"/>
</dbReference>
<evidence type="ECO:0000256" key="6">
    <source>
        <dbReference type="ARBA" id="ARBA00022801"/>
    </source>
</evidence>
<evidence type="ECO:0000256" key="2">
    <source>
        <dbReference type="ARBA" id="ARBA00007359"/>
    </source>
</evidence>
<dbReference type="InterPro" id="IPR036691">
    <property type="entry name" value="Endo/exonu/phosph_ase_sf"/>
</dbReference>
<dbReference type="GO" id="GO:0004530">
    <property type="term" value="F:deoxyribonuclease I activity"/>
    <property type="evidence" value="ECO:0007669"/>
    <property type="project" value="TreeGrafter"/>
</dbReference>
<evidence type="ECO:0000256" key="9">
    <source>
        <dbReference type="ARBA" id="ARBA00023180"/>
    </source>
</evidence>
<dbReference type="Proteomes" id="UP001152803">
    <property type="component" value="Unassembled WGS sequence"/>
</dbReference>
<comment type="subcellular location">
    <subcellularLocation>
        <location evidence="1">Endoplasmic reticulum</location>
    </subcellularLocation>
</comment>
<dbReference type="InterPro" id="IPR018057">
    <property type="entry name" value="Deoxyribonuclease-1_AS"/>
</dbReference>
<dbReference type="Gene3D" id="3.60.10.10">
    <property type="entry name" value="Endonuclease/exonuclease/phosphatase"/>
    <property type="match status" value="1"/>
</dbReference>
<dbReference type="PIRSF" id="PIRSF000988">
    <property type="entry name" value="DNase_I_euk"/>
    <property type="match status" value="1"/>
</dbReference>
<dbReference type="Pfam" id="PF03372">
    <property type="entry name" value="Exo_endo_phos"/>
    <property type="match status" value="1"/>
</dbReference>
<feature type="active site" evidence="11">
    <location>
        <position position="106"/>
    </location>
</feature>
<evidence type="ECO:0000256" key="14">
    <source>
        <dbReference type="SAM" id="SignalP"/>
    </source>
</evidence>
<evidence type="ECO:0000313" key="17">
    <source>
        <dbReference type="Proteomes" id="UP001152803"/>
    </source>
</evidence>
<sequence length="313" mass="35995">MKYGFPLQCFLPFLLVLCLSGPQPSLGFRICAFNIQHFGESKASKPKVLHNLVRILSRCDVCLLQEVRDVQHIALKKLLVSLNKYDEKYHYDYVSSEPLGRTAYKEQYVFVYRTASVEVLETYQYPDNQKGDEDAFARPPFIVKLKAPKTAIREFVLIPQHTSPTNATKEIDELYDVFLVVKEKWNIANIMFLGDFNAACGYVAKKNRKNIRLLVEPDFYWLIADDVDTTVRESTSCAYDRFVVYGRTLLRGIEPGTAGIFRFDKAYHLTEDKALELSDHYIIQLTMKSSAQQWQAQLSLLFITACILFLIVA</sequence>
<feature type="signal peptide" evidence="14">
    <location>
        <begin position="1"/>
        <end position="27"/>
    </location>
</feature>
<dbReference type="GO" id="GO:0005634">
    <property type="term" value="C:nucleus"/>
    <property type="evidence" value="ECO:0007669"/>
    <property type="project" value="TreeGrafter"/>
</dbReference>
<feature type="active site" evidence="11">
    <location>
        <position position="161"/>
    </location>
</feature>
<protein>
    <recommendedName>
        <fullName evidence="10">Deoxyribonuclease</fullName>
    </recommendedName>
</protein>
<evidence type="ECO:0000256" key="10">
    <source>
        <dbReference type="PIRNR" id="PIRNR000988"/>
    </source>
</evidence>
<evidence type="ECO:0000256" key="4">
    <source>
        <dbReference type="ARBA" id="ARBA00022729"/>
    </source>
</evidence>